<feature type="coiled-coil region" evidence="6">
    <location>
        <begin position="796"/>
        <end position="823"/>
    </location>
</feature>
<dbReference type="GO" id="GO:0003777">
    <property type="term" value="F:microtubule motor activity"/>
    <property type="evidence" value="ECO:0007669"/>
    <property type="project" value="InterPro"/>
</dbReference>
<dbReference type="PANTHER" id="PTHR47968:SF67">
    <property type="entry name" value="KINESIN MOTOR DOMAIN-CONTAINING PROTEIN"/>
    <property type="match status" value="1"/>
</dbReference>
<keyword evidence="3 5" id="KW-0067">ATP-binding</keyword>
<dbReference type="InterPro" id="IPR001752">
    <property type="entry name" value="Kinesin_motor_dom"/>
</dbReference>
<organism evidence="9 10">
    <name type="scientific">Fundulus heteroclitus</name>
    <name type="common">Killifish</name>
    <name type="synonym">Mummichog</name>
    <dbReference type="NCBI Taxonomy" id="8078"/>
    <lineage>
        <taxon>Eukaryota</taxon>
        <taxon>Metazoa</taxon>
        <taxon>Chordata</taxon>
        <taxon>Craniata</taxon>
        <taxon>Vertebrata</taxon>
        <taxon>Euteleostomi</taxon>
        <taxon>Actinopterygii</taxon>
        <taxon>Neopterygii</taxon>
        <taxon>Teleostei</taxon>
        <taxon>Neoteleostei</taxon>
        <taxon>Acanthomorphata</taxon>
        <taxon>Ovalentaria</taxon>
        <taxon>Atherinomorphae</taxon>
        <taxon>Cyprinodontiformes</taxon>
        <taxon>Fundulidae</taxon>
        <taxon>Fundulus</taxon>
    </lineage>
</organism>
<evidence type="ECO:0000256" key="5">
    <source>
        <dbReference type="PROSITE-ProRule" id="PRU00283"/>
    </source>
</evidence>
<accession>A0A3Q2QF69</accession>
<evidence type="ECO:0000256" key="4">
    <source>
        <dbReference type="ARBA" id="ARBA00023212"/>
    </source>
</evidence>
<comment type="subcellular location">
    <subcellularLocation>
        <location evidence="1">Cytoplasm</location>
        <location evidence="1">Cytoskeleton</location>
    </subcellularLocation>
</comment>
<feature type="coiled-coil region" evidence="6">
    <location>
        <begin position="717"/>
        <end position="761"/>
    </location>
</feature>
<dbReference type="GO" id="GO:0008017">
    <property type="term" value="F:microtubule binding"/>
    <property type="evidence" value="ECO:0007669"/>
    <property type="project" value="InterPro"/>
</dbReference>
<dbReference type="SMART" id="SM00129">
    <property type="entry name" value="KISc"/>
    <property type="match status" value="1"/>
</dbReference>
<protein>
    <submittedName>
        <fullName evidence="9">Kinesin family member 6</fullName>
    </submittedName>
</protein>
<dbReference type="InterPro" id="IPR027640">
    <property type="entry name" value="Kinesin-like_fam"/>
</dbReference>
<keyword evidence="4" id="KW-0963">Cytoplasm</keyword>
<evidence type="ECO:0000259" key="8">
    <source>
        <dbReference type="PROSITE" id="PS50067"/>
    </source>
</evidence>
<dbReference type="Pfam" id="PF23735">
    <property type="entry name" value="KIF9"/>
    <property type="match status" value="1"/>
</dbReference>
<dbReference type="PROSITE" id="PS50067">
    <property type="entry name" value="KINESIN_MOTOR_2"/>
    <property type="match status" value="1"/>
</dbReference>
<evidence type="ECO:0000313" key="9">
    <source>
        <dbReference type="Ensembl" id="ENSFHEP00000025948.1"/>
    </source>
</evidence>
<sequence>MVKQTIQIFGRIKPTKKTAAVYSVDNEEATGASLEFVLPRDLADGFVNNKRECYKFRFQKVFDQHVKQEEVFDEIAKPVAESALAGYNGTIFAYGQTGSGKTFTITGGAERYNDRGIIPRTLSYLYGRFSQDSSMMYSTHISYLEIYNEMGYDLLDCRHEASRLEDLPKVMIMEDPEQNIHLKNLSLQQSANEEEALNLLFLGDTNRMIAETPMNQASTRSHCVFTIHLCRREPGSATLRRSKLHLVDLAGSDRVSKTGLDGQLLTEAKYINLSLHYLEQVIIALSEKNRSHIPYRNSMLTSVLRDSLGGNCMTTMIATMAVDKRNLDESISTCRFAQRVALIKNEAILNEELDPALLIARLKREILSLREELAMVTGDQRNEQLTAEEIQRLEELVKAFLTDPDPDVTLSLGPDMRKIQRCFLLLKSMILDKKSAKAGHSERQQSLTGSSENAQLLNVSAAEVAKLNEMLKQRDNEISILVRILKKEKKRADDAMDQLAYINNVKPLSSLRSSSITTVSQPEEANVETFLRNHGGKGSTMLQLRVGNVETFTPGYGEGMFTMPQFRVEKVDLFPTDRAGQPSTALQLKEGNVKTFAEHHSRKVPTVPQLVEKNVDTIPVNQREQVFTGPRFRVGNMDSFGTDREGRASTAFQLQVEDMDSLVAEDKRVSTTLKEGHMETVPEGQGGRAVQYMKRGTKLSMGKQEAFEIFIRDHEEHQTIEENKNILKERSAEARRLGEKLNEARSRITELKRQLEMRRRQRAAHAVAGNRAQGEEEFDPLEENLCKQIKQEKVIYKNAIGRLKALRTEIEHLQLLLERVKVKIQKDFQKWWSREASNLQGSESGAEARYNTASPKETLQPSSPGTPGFCSPGLSSTMKESPSSRDRNPDSSISSAPDLSCLAAINAPPVPVWSQGERKDSDDSPSSDWRAIPMTTLPSSTVPLTGDQQVDADILAFVTARKNLLSRIGRPQT</sequence>
<reference evidence="9" key="1">
    <citation type="submission" date="2025-08" db="UniProtKB">
        <authorList>
            <consortium name="Ensembl"/>
        </authorList>
    </citation>
    <scope>IDENTIFICATION</scope>
</reference>
<comment type="similarity">
    <text evidence="5">Belongs to the TRAFAC class myosin-kinesin ATPase superfamily. Kinesin family.</text>
</comment>
<evidence type="ECO:0000313" key="10">
    <source>
        <dbReference type="Proteomes" id="UP000265000"/>
    </source>
</evidence>
<dbReference type="GO" id="GO:0007018">
    <property type="term" value="P:microtubule-based movement"/>
    <property type="evidence" value="ECO:0007669"/>
    <property type="project" value="InterPro"/>
</dbReference>
<dbReference type="AlphaFoldDB" id="A0A3Q2QF69"/>
<keyword evidence="5" id="KW-0505">Motor protein</keyword>
<feature type="region of interest" description="Disordered" evidence="7">
    <location>
        <begin position="836"/>
        <end position="896"/>
    </location>
</feature>
<name>A0A3Q2QF69_FUNHE</name>
<dbReference type="InterPro" id="IPR027417">
    <property type="entry name" value="P-loop_NTPase"/>
</dbReference>
<feature type="region of interest" description="Disordered" evidence="7">
    <location>
        <begin position="910"/>
        <end position="945"/>
    </location>
</feature>
<dbReference type="InterPro" id="IPR056524">
    <property type="entry name" value="KIF6/9_C"/>
</dbReference>
<dbReference type="PRINTS" id="PR00380">
    <property type="entry name" value="KINESINHEAVY"/>
</dbReference>
<dbReference type="GeneTree" id="ENSGT00940000157697"/>
<keyword evidence="6" id="KW-0175">Coiled coil</keyword>
<dbReference type="SUPFAM" id="SSF52540">
    <property type="entry name" value="P-loop containing nucleoside triphosphate hydrolases"/>
    <property type="match status" value="1"/>
</dbReference>
<dbReference type="GO" id="GO:0005856">
    <property type="term" value="C:cytoskeleton"/>
    <property type="evidence" value="ECO:0007669"/>
    <property type="project" value="UniProtKB-SubCell"/>
</dbReference>
<proteinExistence type="inferred from homology"/>
<feature type="binding site" evidence="5">
    <location>
        <begin position="95"/>
        <end position="102"/>
    </location>
    <ligand>
        <name>ATP</name>
        <dbReference type="ChEBI" id="CHEBI:30616"/>
    </ligand>
</feature>
<dbReference type="InterPro" id="IPR036961">
    <property type="entry name" value="Kinesin_motor_dom_sf"/>
</dbReference>
<keyword evidence="2 5" id="KW-0547">Nucleotide-binding</keyword>
<dbReference type="GO" id="GO:0005524">
    <property type="term" value="F:ATP binding"/>
    <property type="evidence" value="ECO:0007669"/>
    <property type="project" value="UniProtKB-UniRule"/>
</dbReference>
<evidence type="ECO:0000256" key="1">
    <source>
        <dbReference type="ARBA" id="ARBA00004245"/>
    </source>
</evidence>
<feature type="compositionally biased region" description="Polar residues" evidence="7">
    <location>
        <begin position="851"/>
        <end position="865"/>
    </location>
</feature>
<feature type="domain" description="Kinesin motor" evidence="8">
    <location>
        <begin position="5"/>
        <end position="343"/>
    </location>
</feature>
<dbReference type="Proteomes" id="UP000265000">
    <property type="component" value="Unplaced"/>
</dbReference>
<evidence type="ECO:0000256" key="3">
    <source>
        <dbReference type="ARBA" id="ARBA00022840"/>
    </source>
</evidence>
<dbReference type="PANTHER" id="PTHR47968">
    <property type="entry name" value="CENTROMERE PROTEIN E"/>
    <property type="match status" value="1"/>
</dbReference>
<dbReference type="Pfam" id="PF00225">
    <property type="entry name" value="Kinesin"/>
    <property type="match status" value="1"/>
</dbReference>
<keyword evidence="10" id="KW-1185">Reference proteome</keyword>
<dbReference type="Gene3D" id="3.40.850.10">
    <property type="entry name" value="Kinesin motor domain"/>
    <property type="match status" value="1"/>
</dbReference>
<feature type="compositionally biased region" description="Polar residues" evidence="7">
    <location>
        <begin position="936"/>
        <end position="945"/>
    </location>
</feature>
<dbReference type="STRING" id="8078.ENSFHEP00000025948"/>
<evidence type="ECO:0000256" key="2">
    <source>
        <dbReference type="ARBA" id="ARBA00022741"/>
    </source>
</evidence>
<evidence type="ECO:0000256" key="6">
    <source>
        <dbReference type="SAM" id="Coils"/>
    </source>
</evidence>
<keyword evidence="4" id="KW-0206">Cytoskeleton</keyword>
<reference evidence="9" key="2">
    <citation type="submission" date="2025-09" db="UniProtKB">
        <authorList>
            <consortium name="Ensembl"/>
        </authorList>
    </citation>
    <scope>IDENTIFICATION</scope>
</reference>
<evidence type="ECO:0000256" key="7">
    <source>
        <dbReference type="SAM" id="MobiDB-lite"/>
    </source>
</evidence>
<dbReference type="Ensembl" id="ENSFHET00000003947.1">
    <property type="protein sequence ID" value="ENSFHEP00000025948.1"/>
    <property type="gene ID" value="ENSFHEG00000008469.1"/>
</dbReference>